<feature type="transmembrane region" description="Helical" evidence="6">
    <location>
        <begin position="204"/>
        <end position="224"/>
    </location>
</feature>
<dbReference type="InterPro" id="IPR016174">
    <property type="entry name" value="Di-haem_cyt_TM"/>
</dbReference>
<evidence type="ECO:0000256" key="1">
    <source>
        <dbReference type="ARBA" id="ARBA00004651"/>
    </source>
</evidence>
<evidence type="ECO:0000256" key="6">
    <source>
        <dbReference type="SAM" id="Phobius"/>
    </source>
</evidence>
<keyword evidence="2" id="KW-1003">Cell membrane</keyword>
<evidence type="ECO:0000313" key="8">
    <source>
        <dbReference type="EMBL" id="MBQ0932681.1"/>
    </source>
</evidence>
<feature type="transmembrane region" description="Helical" evidence="6">
    <location>
        <begin position="16"/>
        <end position="35"/>
    </location>
</feature>
<feature type="transmembrane region" description="Helical" evidence="6">
    <location>
        <begin position="100"/>
        <end position="122"/>
    </location>
</feature>
<dbReference type="GO" id="GO:0022904">
    <property type="term" value="P:respiratory electron transport chain"/>
    <property type="evidence" value="ECO:0007669"/>
    <property type="project" value="InterPro"/>
</dbReference>
<evidence type="ECO:0000256" key="5">
    <source>
        <dbReference type="ARBA" id="ARBA00023136"/>
    </source>
</evidence>
<keyword evidence="5 6" id="KW-0472">Membrane</keyword>
<sequence>MNSPTPVRVWDLPTRLFHWTLVLCVIGLVVTGQIGGNLIEWHLRLGMVVGALLIFRVLWGLVGGRWSRFASFVKTPGTIVRYLKGQTGPDEHLDVGHNPLGALSVLALLGLLLLQVATGLVADDEIATTGPLNRFVTSAQASLATGWHTELGKLLLIVLVVLHISAIVFYLKKKGQNLVRPMLHGDKPLPPDTPASADGWGQRLLALVLFAACVALMGWVFSLGEAAPAF</sequence>
<dbReference type="EMBL" id="JAGQDD010000018">
    <property type="protein sequence ID" value="MBQ0932681.1"/>
    <property type="molecule type" value="Genomic_DNA"/>
</dbReference>
<dbReference type="GO" id="GO:0005886">
    <property type="term" value="C:plasma membrane"/>
    <property type="evidence" value="ECO:0007669"/>
    <property type="project" value="UniProtKB-SubCell"/>
</dbReference>
<protein>
    <submittedName>
        <fullName evidence="8">Cytochrome b/b6 domain-containing protein</fullName>
    </submittedName>
</protein>
<proteinExistence type="predicted"/>
<evidence type="ECO:0000256" key="2">
    <source>
        <dbReference type="ARBA" id="ARBA00022475"/>
    </source>
</evidence>
<dbReference type="AlphaFoldDB" id="A0A940YG45"/>
<dbReference type="SUPFAM" id="SSF81342">
    <property type="entry name" value="Transmembrane di-heme cytochromes"/>
    <property type="match status" value="1"/>
</dbReference>
<dbReference type="InterPro" id="IPR011577">
    <property type="entry name" value="Cyt_b561_bac/Ni-Hgenase"/>
</dbReference>
<dbReference type="GO" id="GO:0020037">
    <property type="term" value="F:heme binding"/>
    <property type="evidence" value="ECO:0007669"/>
    <property type="project" value="TreeGrafter"/>
</dbReference>
<dbReference type="PANTHER" id="PTHR30485:SF2">
    <property type="entry name" value="BLL0597 PROTEIN"/>
    <property type="match status" value="1"/>
</dbReference>
<dbReference type="GO" id="GO:0009055">
    <property type="term" value="F:electron transfer activity"/>
    <property type="evidence" value="ECO:0007669"/>
    <property type="project" value="InterPro"/>
</dbReference>
<dbReference type="PANTHER" id="PTHR30485">
    <property type="entry name" value="NI/FE-HYDROGENASE 1 B-TYPE CYTOCHROME SUBUNIT"/>
    <property type="match status" value="1"/>
</dbReference>
<dbReference type="Gene3D" id="1.20.950.20">
    <property type="entry name" value="Transmembrane di-heme cytochromes, Chain C"/>
    <property type="match status" value="1"/>
</dbReference>
<dbReference type="Pfam" id="PF01292">
    <property type="entry name" value="Ni_hydr_CYTB"/>
    <property type="match status" value="1"/>
</dbReference>
<comment type="caution">
    <text evidence="8">The sequence shown here is derived from an EMBL/GenBank/DDBJ whole genome shotgun (WGS) entry which is preliminary data.</text>
</comment>
<keyword evidence="9" id="KW-1185">Reference proteome</keyword>
<evidence type="ECO:0000256" key="4">
    <source>
        <dbReference type="ARBA" id="ARBA00022989"/>
    </source>
</evidence>
<organism evidence="8 9">
    <name type="scientific">Ideonella alba</name>
    <dbReference type="NCBI Taxonomy" id="2824118"/>
    <lineage>
        <taxon>Bacteria</taxon>
        <taxon>Pseudomonadati</taxon>
        <taxon>Pseudomonadota</taxon>
        <taxon>Betaproteobacteria</taxon>
        <taxon>Burkholderiales</taxon>
        <taxon>Sphaerotilaceae</taxon>
        <taxon>Ideonella</taxon>
    </lineage>
</organism>
<name>A0A940YG45_9BURK</name>
<feature type="domain" description="Cytochrome b561 bacterial/Ni-hydrogenase" evidence="7">
    <location>
        <begin position="9"/>
        <end position="185"/>
    </location>
</feature>
<dbReference type="RefSeq" id="WP_210856390.1">
    <property type="nucleotide sequence ID" value="NZ_JAGQDD010000018.1"/>
</dbReference>
<keyword evidence="4 6" id="KW-1133">Transmembrane helix</keyword>
<comment type="subcellular location">
    <subcellularLocation>
        <location evidence="1">Cell membrane</location>
        <topology evidence="1">Multi-pass membrane protein</topology>
    </subcellularLocation>
</comment>
<feature type="transmembrane region" description="Helical" evidence="6">
    <location>
        <begin position="151"/>
        <end position="171"/>
    </location>
</feature>
<evidence type="ECO:0000256" key="3">
    <source>
        <dbReference type="ARBA" id="ARBA00022692"/>
    </source>
</evidence>
<accession>A0A940YG45</accession>
<keyword evidence="3 6" id="KW-0812">Transmembrane</keyword>
<evidence type="ECO:0000259" key="7">
    <source>
        <dbReference type="Pfam" id="PF01292"/>
    </source>
</evidence>
<dbReference type="InterPro" id="IPR051542">
    <property type="entry name" value="Hydrogenase_cytochrome"/>
</dbReference>
<evidence type="ECO:0000313" key="9">
    <source>
        <dbReference type="Proteomes" id="UP000676246"/>
    </source>
</evidence>
<gene>
    <name evidence="8" type="ORF">KAK03_19555</name>
</gene>
<feature type="transmembrane region" description="Helical" evidence="6">
    <location>
        <begin position="41"/>
        <end position="62"/>
    </location>
</feature>
<dbReference type="Proteomes" id="UP000676246">
    <property type="component" value="Unassembled WGS sequence"/>
</dbReference>
<reference evidence="8 9" key="1">
    <citation type="submission" date="2021-04" db="EMBL/GenBank/DDBJ databases">
        <title>The genome sequence of Ideonella sp. 3Y2.</title>
        <authorList>
            <person name="Liu Y."/>
        </authorList>
    </citation>
    <scope>NUCLEOTIDE SEQUENCE [LARGE SCALE GENOMIC DNA]</scope>
    <source>
        <strain evidence="8 9">3Y2</strain>
    </source>
</reference>